<dbReference type="PANTHER" id="PTHR47640:SF10">
    <property type="entry name" value="TRNA SELENOCYSTEINE 1-ASSOCIATED PROTEIN 1-RELATED"/>
    <property type="match status" value="1"/>
</dbReference>
<name>A0A261XXU3_9FUNG</name>
<organism evidence="6 7">
    <name type="scientific">Bifiguratus adelaidae</name>
    <dbReference type="NCBI Taxonomy" id="1938954"/>
    <lineage>
        <taxon>Eukaryota</taxon>
        <taxon>Fungi</taxon>
        <taxon>Fungi incertae sedis</taxon>
        <taxon>Mucoromycota</taxon>
        <taxon>Mucoromycotina</taxon>
        <taxon>Endogonomycetes</taxon>
        <taxon>Endogonales</taxon>
        <taxon>Endogonales incertae sedis</taxon>
        <taxon>Bifiguratus</taxon>
    </lineage>
</organism>
<dbReference type="CDD" id="cd12344">
    <property type="entry name" value="RRM1_SECp43_like"/>
    <property type="match status" value="1"/>
</dbReference>
<dbReference type="FunFam" id="3.30.70.330:FF:000159">
    <property type="entry name" value="tRNA selenocysteine 1-associated protein 1"/>
    <property type="match status" value="1"/>
</dbReference>
<feature type="compositionally biased region" description="Low complexity" evidence="4">
    <location>
        <begin position="502"/>
        <end position="512"/>
    </location>
</feature>
<feature type="compositionally biased region" description="Polar residues" evidence="4">
    <location>
        <begin position="531"/>
        <end position="557"/>
    </location>
</feature>
<feature type="region of interest" description="Disordered" evidence="4">
    <location>
        <begin position="1"/>
        <end position="33"/>
    </location>
</feature>
<dbReference type="PANTHER" id="PTHR47640">
    <property type="entry name" value="TRNA SELENOCYSTEINE 1-ASSOCIATED PROTEIN 1-RELATED-RELATED"/>
    <property type="match status" value="1"/>
</dbReference>
<evidence type="ECO:0000259" key="5">
    <source>
        <dbReference type="PROSITE" id="PS50102"/>
    </source>
</evidence>
<evidence type="ECO:0000256" key="2">
    <source>
        <dbReference type="ARBA" id="ARBA00022884"/>
    </source>
</evidence>
<dbReference type="InterPro" id="IPR050825">
    <property type="entry name" value="RBM42_RBP45_47-like"/>
</dbReference>
<feature type="compositionally biased region" description="Polar residues" evidence="4">
    <location>
        <begin position="264"/>
        <end position="287"/>
    </location>
</feature>
<dbReference type="GO" id="GO:0006376">
    <property type="term" value="P:mRNA splice site recognition"/>
    <property type="evidence" value="ECO:0007669"/>
    <property type="project" value="TreeGrafter"/>
</dbReference>
<dbReference type="SMART" id="SM00360">
    <property type="entry name" value="RRM"/>
    <property type="match status" value="3"/>
</dbReference>
<dbReference type="GO" id="GO:0005829">
    <property type="term" value="C:cytosol"/>
    <property type="evidence" value="ECO:0007669"/>
    <property type="project" value="TreeGrafter"/>
</dbReference>
<dbReference type="SUPFAM" id="SSF54928">
    <property type="entry name" value="RNA-binding domain, RBD"/>
    <property type="match status" value="2"/>
</dbReference>
<sequence length="614" mass="66249">MASGSHSMPAMQSTPSSSSHGQSTSDLTHFSNHLGQEGPARNTLWMGDLEPWMDEMFIRHLWSQMQEQVNVKLIKDKFTSMSAGYCFVEFSSQHAAQRALMFDQQIIPGIGKAFRLNWASGGGINDKREDRAPEYSIFVGDLGSDATESMLLSLFQSRYPSCKSAKIMTDPQTGFSRGYAFVRFSSEAEQQRALTEMQSVQLGARTLRVSMATPKTKGNASLIGGMHGMFHPGHHMPHYQGHGMNIPGGLQATTHYQQGPGAFSASSHPSFNMSQHPAQQPNTYQPHPNVSMQMNQAAMADSNNTTVFVGGLTSSYPVHEDDLRRVFSPFGEIISIKIPQGKGCGFVQYAERHSAEVAIQQLNGYQINGARIRLSWGRSNADRLGMHNAMATQAGSMGFGTLQSEFQPGPNMIELGNHTGYGGPMHPNMAPSSSFRPSMLHGVPLPSNMSSHGRPLPLPTVRPDYTPVGQHGNIGTPGSMALLPGQPQFTPEASLPSILDQSSNNNSSKKNSMTLTGMQGYDPSFGPSTPILRQSSYPNAIPQSQTPPALTSNRTPTPSHPNGVAMQASASAPGNPGRVSPHSMSAAAQNFIPQSSEAADCDTSWPRGRGIYAQ</sequence>
<gene>
    <name evidence="6" type="ORF">BZG36_04649</name>
</gene>
<feature type="domain" description="RRM" evidence="5">
    <location>
        <begin position="305"/>
        <end position="379"/>
    </location>
</feature>
<dbReference type="OrthoDB" id="446113at2759"/>
<dbReference type="InterPro" id="IPR012677">
    <property type="entry name" value="Nucleotide-bd_a/b_plait_sf"/>
</dbReference>
<dbReference type="Gene3D" id="3.30.70.330">
    <property type="match status" value="3"/>
</dbReference>
<evidence type="ECO:0000256" key="3">
    <source>
        <dbReference type="PROSITE-ProRule" id="PRU00176"/>
    </source>
</evidence>
<dbReference type="Pfam" id="PF00076">
    <property type="entry name" value="RRM_1"/>
    <property type="match status" value="3"/>
</dbReference>
<dbReference type="Proteomes" id="UP000242875">
    <property type="component" value="Unassembled WGS sequence"/>
</dbReference>
<feature type="domain" description="RRM" evidence="5">
    <location>
        <begin position="135"/>
        <end position="214"/>
    </location>
</feature>
<feature type="compositionally biased region" description="Low complexity" evidence="4">
    <location>
        <begin position="12"/>
        <end position="25"/>
    </location>
</feature>
<protein>
    <recommendedName>
        <fullName evidence="5">RRM domain-containing protein</fullName>
    </recommendedName>
</protein>
<keyword evidence="7" id="KW-1185">Reference proteome</keyword>
<dbReference type="EMBL" id="MVBO01000102">
    <property type="protein sequence ID" value="OZJ03138.1"/>
    <property type="molecule type" value="Genomic_DNA"/>
</dbReference>
<comment type="caution">
    <text evidence="6">The sequence shown here is derived from an EMBL/GenBank/DDBJ whole genome shotgun (WGS) entry which is preliminary data.</text>
</comment>
<keyword evidence="1" id="KW-0677">Repeat</keyword>
<feature type="compositionally biased region" description="Polar residues" evidence="4">
    <location>
        <begin position="582"/>
        <end position="597"/>
    </location>
</feature>
<accession>A0A261XXU3</accession>
<evidence type="ECO:0000313" key="7">
    <source>
        <dbReference type="Proteomes" id="UP000242875"/>
    </source>
</evidence>
<keyword evidence="2 3" id="KW-0694">RNA-binding</keyword>
<evidence type="ECO:0000256" key="1">
    <source>
        <dbReference type="ARBA" id="ARBA00022737"/>
    </source>
</evidence>
<feature type="region of interest" description="Disordered" evidence="4">
    <location>
        <begin position="253"/>
        <end position="287"/>
    </location>
</feature>
<dbReference type="InterPro" id="IPR000504">
    <property type="entry name" value="RRM_dom"/>
</dbReference>
<dbReference type="PROSITE" id="PS50102">
    <property type="entry name" value="RRM"/>
    <property type="match status" value="3"/>
</dbReference>
<evidence type="ECO:0000256" key="4">
    <source>
        <dbReference type="SAM" id="MobiDB-lite"/>
    </source>
</evidence>
<dbReference type="GO" id="GO:0003729">
    <property type="term" value="F:mRNA binding"/>
    <property type="evidence" value="ECO:0007669"/>
    <property type="project" value="InterPro"/>
</dbReference>
<feature type="region of interest" description="Disordered" evidence="4">
    <location>
        <begin position="483"/>
        <end position="614"/>
    </location>
</feature>
<proteinExistence type="predicted"/>
<dbReference type="AlphaFoldDB" id="A0A261XXU3"/>
<reference evidence="6 7" key="1">
    <citation type="journal article" date="2017" name="Mycologia">
        <title>Bifiguratus adelaidae, gen. et sp. nov., a new member of Mucoromycotina in endophytic and soil-dwelling habitats.</title>
        <authorList>
            <person name="Torres-Cruz T.J."/>
            <person name="Billingsley Tobias T.L."/>
            <person name="Almatruk M."/>
            <person name="Hesse C."/>
            <person name="Kuske C.R."/>
            <person name="Desiro A."/>
            <person name="Benucci G.M."/>
            <person name="Bonito G."/>
            <person name="Stajich J.E."/>
            <person name="Dunlap C."/>
            <person name="Arnold A.E."/>
            <person name="Porras-Alfaro A."/>
        </authorList>
    </citation>
    <scope>NUCLEOTIDE SEQUENCE [LARGE SCALE GENOMIC DNA]</scope>
    <source>
        <strain evidence="6 7">AZ0501</strain>
    </source>
</reference>
<dbReference type="InterPro" id="IPR035979">
    <property type="entry name" value="RBD_domain_sf"/>
</dbReference>
<feature type="domain" description="RRM" evidence="5">
    <location>
        <begin position="42"/>
        <end position="121"/>
    </location>
</feature>
<evidence type="ECO:0000313" key="6">
    <source>
        <dbReference type="EMBL" id="OZJ03138.1"/>
    </source>
</evidence>